<dbReference type="PANTHER" id="PTHR33993:SF14">
    <property type="entry name" value="GB|AAF24581.1"/>
    <property type="match status" value="1"/>
</dbReference>
<dbReference type="Proteomes" id="UP001139293">
    <property type="component" value="Unassembled WGS sequence"/>
</dbReference>
<gene>
    <name evidence="2" type="ORF">L2740_06245</name>
</gene>
<dbReference type="AlphaFoldDB" id="A0A9X1ZBT3"/>
<feature type="domain" description="VOC" evidence="1">
    <location>
        <begin position="141"/>
        <end position="256"/>
    </location>
</feature>
<keyword evidence="3" id="KW-1185">Reference proteome</keyword>
<dbReference type="RefSeq" id="WP_248949238.1">
    <property type="nucleotide sequence ID" value="NZ_JAKILB010000003.1"/>
</dbReference>
<dbReference type="EMBL" id="JAKILB010000003">
    <property type="protein sequence ID" value="MCL1138147.1"/>
    <property type="molecule type" value="Genomic_DNA"/>
</dbReference>
<protein>
    <submittedName>
        <fullName evidence="2">VOC family protein</fullName>
    </submittedName>
</protein>
<reference evidence="2" key="1">
    <citation type="submission" date="2022-01" db="EMBL/GenBank/DDBJ databases">
        <title>Whole genome-based taxonomy of the Shewanellaceae.</title>
        <authorList>
            <person name="Martin-Rodriguez A.J."/>
        </authorList>
    </citation>
    <scope>NUCLEOTIDE SEQUENCE</scope>
    <source>
        <strain evidence="2">KCTC 23973</strain>
    </source>
</reference>
<dbReference type="CDD" id="cd07247">
    <property type="entry name" value="SgaA_N_like"/>
    <property type="match status" value="2"/>
</dbReference>
<evidence type="ECO:0000313" key="2">
    <source>
        <dbReference type="EMBL" id="MCL1138147.1"/>
    </source>
</evidence>
<name>A0A9X1ZBT3_9GAMM</name>
<dbReference type="Pfam" id="PF00903">
    <property type="entry name" value="Glyoxalase"/>
    <property type="match status" value="2"/>
</dbReference>
<dbReference type="PANTHER" id="PTHR33993">
    <property type="entry name" value="GLYOXALASE-RELATED"/>
    <property type="match status" value="1"/>
</dbReference>
<dbReference type="SUPFAM" id="SSF54593">
    <property type="entry name" value="Glyoxalase/Bleomycin resistance protein/Dihydroxybiphenyl dioxygenase"/>
    <property type="match status" value="2"/>
</dbReference>
<organism evidence="2 3">
    <name type="scientific">Shewanella pneumatophori</name>
    <dbReference type="NCBI Taxonomy" id="314092"/>
    <lineage>
        <taxon>Bacteria</taxon>
        <taxon>Pseudomonadati</taxon>
        <taxon>Pseudomonadota</taxon>
        <taxon>Gammaproteobacteria</taxon>
        <taxon>Alteromonadales</taxon>
        <taxon>Shewanellaceae</taxon>
        <taxon>Shewanella</taxon>
    </lineage>
</organism>
<proteinExistence type="predicted"/>
<dbReference type="InterPro" id="IPR052164">
    <property type="entry name" value="Anthracycline_SecMetBiosynth"/>
</dbReference>
<comment type="caution">
    <text evidence="2">The sequence shown here is derived from an EMBL/GenBank/DDBJ whole genome shotgun (WGS) entry which is preliminary data.</text>
</comment>
<dbReference type="InterPro" id="IPR029068">
    <property type="entry name" value="Glyas_Bleomycin-R_OHBP_Dase"/>
</dbReference>
<feature type="domain" description="VOC" evidence="1">
    <location>
        <begin position="10"/>
        <end position="127"/>
    </location>
</feature>
<dbReference type="InterPro" id="IPR037523">
    <property type="entry name" value="VOC_core"/>
</dbReference>
<evidence type="ECO:0000313" key="3">
    <source>
        <dbReference type="Proteomes" id="UP001139293"/>
    </source>
</evidence>
<dbReference type="PROSITE" id="PS51819">
    <property type="entry name" value="VOC"/>
    <property type="match status" value="2"/>
</dbReference>
<dbReference type="InterPro" id="IPR004360">
    <property type="entry name" value="Glyas_Fos-R_dOase_dom"/>
</dbReference>
<evidence type="ECO:0000259" key="1">
    <source>
        <dbReference type="PROSITE" id="PS51819"/>
    </source>
</evidence>
<sequence length="260" mass="28916">MKVDQYFQGQPCWAELASMKIESSKAFYRGLFDWDIVDMPIPEGTYSMLTIEEDDIGAMYQIPDEMAQNGEITQWTIYFAVENLDSSLVDVTGSGGTVIIGPHDVGEAGRMAVIRDPEGARFALWQANNHIGAKRAGEPHTMCWVELACRTPEQAKLFYSHVFGWAHRDSDMEGMNYTEWQVGSQDVGGMMAMTAEWGDMPAHWMLYFTVDSCDDKAAKVTELGGKVCVPPTDIPNVGRFAVINDPDGGFFSIIELRMGV</sequence>
<dbReference type="Gene3D" id="3.10.180.10">
    <property type="entry name" value="2,3-Dihydroxybiphenyl 1,2-Dioxygenase, domain 1"/>
    <property type="match status" value="2"/>
</dbReference>
<accession>A0A9X1ZBT3</accession>